<dbReference type="Proteomes" id="UP000036681">
    <property type="component" value="Unplaced"/>
</dbReference>
<dbReference type="GO" id="GO:0000146">
    <property type="term" value="F:microfilament motor activity"/>
    <property type="evidence" value="ECO:0007669"/>
    <property type="project" value="TreeGrafter"/>
</dbReference>
<evidence type="ECO:0000256" key="1">
    <source>
        <dbReference type="SAM" id="Coils"/>
    </source>
</evidence>
<evidence type="ECO:0000313" key="3">
    <source>
        <dbReference type="WBParaSite" id="ALUE_0001922401-mRNA-1"/>
    </source>
</evidence>
<feature type="coiled-coil region" evidence="1">
    <location>
        <begin position="408"/>
        <end position="521"/>
    </location>
</feature>
<dbReference type="Gene3D" id="1.10.287.1490">
    <property type="match status" value="1"/>
</dbReference>
<dbReference type="GO" id="GO:0005737">
    <property type="term" value="C:cytoplasm"/>
    <property type="evidence" value="ECO:0007669"/>
    <property type="project" value="TreeGrafter"/>
</dbReference>
<keyword evidence="1" id="KW-0175">Coiled coil</keyword>
<name>A0A0M3IKF9_ASCLU</name>
<dbReference type="PANTHER" id="PTHR45615">
    <property type="entry name" value="MYOSIN HEAVY CHAIN, NON-MUSCLE"/>
    <property type="match status" value="1"/>
</dbReference>
<reference evidence="3" key="1">
    <citation type="submission" date="2016-05" db="UniProtKB">
        <authorList>
            <consortium name="WormBaseParasite"/>
        </authorList>
    </citation>
    <scope>IDENTIFICATION</scope>
</reference>
<sequence>LQNDYRDSLGRLKRKTTDAPITVNKHETLYRSIEERVADVEEGKRSAEMRLASAKELLKSQEEALKQRDDERRTMKSKIVAYELETRGKEAQIRHLNELVKTLKADLETSQSEVHALRDREEQWDMKKLHLEGKLPEEDAELRVKTLMSNFETERQNLNETIRKLTSQLHASESKNTDLKDDADKLRRDLTKAERAEVELRRNLDEQTRLATDRQQLKDQLTIAQNDLANANSRKQQLENELMNVRSELRDLKQQLHDANSRIADLQRQLQDANTNKNRLSDKVHDLERTIALQHNVENQLRNQLTSSSNEQKTLQNALDELRRRIDQMERDKHGMYEKIEEFKKIRITLIKKIDVNALDELRRRIDQMERDKHGMYEKIEEFKKIRITLIKKIDILETEKRNAEGIISETAAQREAIERSLNALERENKELARNCAQLQQQIAQLELDNGNRLIMITNKQKEEHERFVQSMKAEKAQVERIVENRDRARVNRIKQLENQLNIMREQLNNERLRRRDASDRLYMSSVSKLGGSVFGMGTTGMMSAGPAIYPQTDSFDYVIGSPRLMPQFYTAPTTHYSSLPISDTYRRGSTVISIDEPAVDTTREVISTTYRSSAVTGAVGQTAGLSSISAGISSLAPSAEIGDSAVDTTREVISTTYRSSAVTGTVGQTAGLSSTSAGISSLSPSAEIGDSDILKKTTITVSKKTTTEHGD</sequence>
<protein>
    <submittedName>
        <fullName evidence="3">Myosin_tail_1 domain-containing protein</fullName>
    </submittedName>
</protein>
<feature type="coiled-coil region" evidence="1">
    <location>
        <begin position="30"/>
        <end position="120"/>
    </location>
</feature>
<evidence type="ECO:0000313" key="2">
    <source>
        <dbReference type="Proteomes" id="UP000036681"/>
    </source>
</evidence>
<dbReference type="GO" id="GO:0051015">
    <property type="term" value="F:actin filament binding"/>
    <property type="evidence" value="ECO:0007669"/>
    <property type="project" value="TreeGrafter"/>
</dbReference>
<dbReference type="GO" id="GO:0016460">
    <property type="term" value="C:myosin II complex"/>
    <property type="evidence" value="ECO:0007669"/>
    <property type="project" value="TreeGrafter"/>
</dbReference>
<dbReference type="PANTHER" id="PTHR45615:SF40">
    <property type="entry name" value="MYOSIN HEAVY CHAIN, NON-MUSCLE"/>
    <property type="match status" value="1"/>
</dbReference>
<dbReference type="AlphaFoldDB" id="A0A0M3IKF9"/>
<proteinExistence type="predicted"/>
<keyword evidence="2" id="KW-1185">Reference proteome</keyword>
<dbReference type="SUPFAM" id="SSF57997">
    <property type="entry name" value="Tropomyosin"/>
    <property type="match status" value="1"/>
</dbReference>
<feature type="coiled-coil region" evidence="1">
    <location>
        <begin position="148"/>
        <end position="379"/>
    </location>
</feature>
<organism evidence="2 3">
    <name type="scientific">Ascaris lumbricoides</name>
    <name type="common">Giant roundworm</name>
    <dbReference type="NCBI Taxonomy" id="6252"/>
    <lineage>
        <taxon>Eukaryota</taxon>
        <taxon>Metazoa</taxon>
        <taxon>Ecdysozoa</taxon>
        <taxon>Nematoda</taxon>
        <taxon>Chromadorea</taxon>
        <taxon>Rhabditida</taxon>
        <taxon>Spirurina</taxon>
        <taxon>Ascaridomorpha</taxon>
        <taxon>Ascaridoidea</taxon>
        <taxon>Ascarididae</taxon>
        <taxon>Ascaris</taxon>
    </lineage>
</organism>
<accession>A0A0M3IKF9</accession>
<dbReference type="GO" id="GO:0032982">
    <property type="term" value="C:myosin filament"/>
    <property type="evidence" value="ECO:0007669"/>
    <property type="project" value="TreeGrafter"/>
</dbReference>
<dbReference type="WBParaSite" id="ALUE_0001922401-mRNA-1">
    <property type="protein sequence ID" value="ALUE_0001922401-mRNA-1"/>
    <property type="gene ID" value="ALUE_0001922401"/>
</dbReference>